<dbReference type="NCBIfam" id="TIGR00751">
    <property type="entry name" value="menA"/>
    <property type="match status" value="1"/>
</dbReference>
<dbReference type="OrthoDB" id="9767568at2"/>
<dbReference type="UniPathway" id="UPA00079">
    <property type="reaction ID" value="UER00168"/>
</dbReference>
<keyword evidence="2 8" id="KW-0474">Menaquinone biosynthesis</keyword>
<feature type="transmembrane region" description="Helical" evidence="8">
    <location>
        <begin position="269"/>
        <end position="290"/>
    </location>
</feature>
<keyword evidence="7 8" id="KW-0472">Membrane</keyword>
<dbReference type="GO" id="GO:0009234">
    <property type="term" value="P:menaquinone biosynthetic process"/>
    <property type="evidence" value="ECO:0007669"/>
    <property type="project" value="UniProtKB-UniRule"/>
</dbReference>
<reference evidence="10 11" key="1">
    <citation type="submission" date="2019-06" db="EMBL/GenBank/DDBJ databases">
        <title>Sequencing the genomes of 1000 actinobacteria strains.</title>
        <authorList>
            <person name="Klenk H.-P."/>
        </authorList>
    </citation>
    <scope>NUCLEOTIDE SEQUENCE [LARGE SCALE GENOMIC DNA]</scope>
    <source>
        <strain evidence="10 11">DSM 45511</strain>
    </source>
</reference>
<evidence type="ECO:0000256" key="9">
    <source>
        <dbReference type="NCBIfam" id="TIGR00751"/>
    </source>
</evidence>
<dbReference type="GO" id="GO:0042371">
    <property type="term" value="P:vitamin K biosynthetic process"/>
    <property type="evidence" value="ECO:0007669"/>
    <property type="project" value="TreeGrafter"/>
</dbReference>
<name>A0A543FNX1_9PSEU</name>
<evidence type="ECO:0000256" key="4">
    <source>
        <dbReference type="ARBA" id="ARBA00022679"/>
    </source>
</evidence>
<feature type="transmembrane region" description="Helical" evidence="8">
    <location>
        <begin position="170"/>
        <end position="188"/>
    </location>
</feature>
<feature type="transmembrane region" description="Helical" evidence="8">
    <location>
        <begin position="217"/>
        <end position="234"/>
    </location>
</feature>
<evidence type="ECO:0000313" key="10">
    <source>
        <dbReference type="EMBL" id="TQM35424.1"/>
    </source>
</evidence>
<keyword evidence="3 8" id="KW-1003">Cell membrane</keyword>
<dbReference type="InterPro" id="IPR026046">
    <property type="entry name" value="UBIAD1"/>
</dbReference>
<evidence type="ECO:0000313" key="11">
    <source>
        <dbReference type="Proteomes" id="UP000319818"/>
    </source>
</evidence>
<keyword evidence="5 8" id="KW-0812">Transmembrane</keyword>
<dbReference type="HAMAP" id="MF_01937">
    <property type="entry name" value="MenA_1"/>
    <property type="match status" value="1"/>
</dbReference>
<dbReference type="CDD" id="cd13962">
    <property type="entry name" value="PT_UbiA_UBIAD1"/>
    <property type="match status" value="1"/>
</dbReference>
<evidence type="ECO:0000256" key="2">
    <source>
        <dbReference type="ARBA" id="ARBA00022428"/>
    </source>
</evidence>
<evidence type="ECO:0000256" key="8">
    <source>
        <dbReference type="HAMAP-Rule" id="MF_01937"/>
    </source>
</evidence>
<dbReference type="NCBIfam" id="NF004751">
    <property type="entry name" value="PRK06080.1-3"/>
    <property type="match status" value="1"/>
</dbReference>
<feature type="transmembrane region" description="Helical" evidence="8">
    <location>
        <begin position="114"/>
        <end position="130"/>
    </location>
</feature>
<dbReference type="EMBL" id="VFPH01000003">
    <property type="protein sequence ID" value="TQM35424.1"/>
    <property type="molecule type" value="Genomic_DNA"/>
</dbReference>
<dbReference type="Pfam" id="PF01040">
    <property type="entry name" value="UbiA"/>
    <property type="match status" value="1"/>
</dbReference>
<dbReference type="RefSeq" id="WP_142106766.1">
    <property type="nucleotide sequence ID" value="NZ_VFPH01000003.1"/>
</dbReference>
<comment type="caution">
    <text evidence="10">The sequence shown here is derived from an EMBL/GenBank/DDBJ whole genome shotgun (WGS) entry which is preliminary data.</text>
</comment>
<comment type="catalytic activity">
    <reaction evidence="8">
        <text>an all-trans-polyprenyl diphosphate + 1,4-dihydroxy-2-naphthoate + H(+) = a 2-demethylmenaquinol + CO2 + diphosphate</text>
        <dbReference type="Rhea" id="RHEA:26478"/>
        <dbReference type="Rhea" id="RHEA-COMP:9563"/>
        <dbReference type="Rhea" id="RHEA-COMP:9564"/>
        <dbReference type="ChEBI" id="CHEBI:11173"/>
        <dbReference type="ChEBI" id="CHEBI:15378"/>
        <dbReference type="ChEBI" id="CHEBI:16526"/>
        <dbReference type="ChEBI" id="CHEBI:33019"/>
        <dbReference type="ChEBI" id="CHEBI:55437"/>
        <dbReference type="ChEBI" id="CHEBI:58914"/>
        <dbReference type="EC" id="2.5.1.74"/>
    </reaction>
</comment>
<keyword evidence="6 8" id="KW-1133">Transmembrane helix</keyword>
<sequence length="293" mass="30339">MATIAQWVEGARPRTLPTALSPVIAGTGAAIGHGVVAPGRALLALVVAVSLMIGVNYANDYSDGIRGTDDDRVGPLRLVGSHLAAPSTVRTAAFFAFGVAGLAGLTLISLSQEWWLIAVGAICIVAAWFYTGGSRPYGYLGFGEIAVFVFYGLVGVLGTVLTQSGPPGPLAVVTAIGVGMLTSAVLVANNLRDIPTDAAVGKRTLAVRMGDRDTRRLYAALTLLPFLVSAGAGLRSWPMLLALLALPFAVLPIRDVLRGAEGKKLIRVLAQTGVLLLAWSLLTAIGLAVGRFV</sequence>
<dbReference type="InterPro" id="IPR000537">
    <property type="entry name" value="UbiA_prenyltransferase"/>
</dbReference>
<protein>
    <recommendedName>
        <fullName evidence="8 9">1,4-dihydroxy-2-naphthoate octaprenyltransferase</fullName>
        <shortName evidence="8">DHNA-octaprenyltransferase</shortName>
        <ecNumber evidence="8 9">2.5.1.74</ecNumber>
    </recommendedName>
</protein>
<dbReference type="GO" id="GO:0005886">
    <property type="term" value="C:plasma membrane"/>
    <property type="evidence" value="ECO:0007669"/>
    <property type="project" value="UniProtKB-SubCell"/>
</dbReference>
<keyword evidence="11" id="KW-1185">Reference proteome</keyword>
<comment type="subcellular location">
    <subcellularLocation>
        <location evidence="8">Cell membrane</location>
        <topology evidence="8">Multi-pass membrane protein</topology>
    </subcellularLocation>
    <subcellularLocation>
        <location evidence="1">Membrane</location>
        <topology evidence="1">Multi-pass membrane protein</topology>
    </subcellularLocation>
</comment>
<dbReference type="Proteomes" id="UP000319818">
    <property type="component" value="Unassembled WGS sequence"/>
</dbReference>
<feature type="transmembrane region" description="Helical" evidence="8">
    <location>
        <begin position="41"/>
        <end position="58"/>
    </location>
</feature>
<feature type="transmembrane region" description="Helical" evidence="8">
    <location>
        <begin position="91"/>
        <end position="108"/>
    </location>
</feature>
<feature type="transmembrane region" description="Helical" evidence="8">
    <location>
        <begin position="137"/>
        <end position="158"/>
    </location>
</feature>
<dbReference type="AlphaFoldDB" id="A0A543FNX1"/>
<keyword evidence="4 8" id="KW-0808">Transferase</keyword>
<evidence type="ECO:0000256" key="1">
    <source>
        <dbReference type="ARBA" id="ARBA00004141"/>
    </source>
</evidence>
<dbReference type="PIRSF" id="PIRSF005355">
    <property type="entry name" value="UBIAD1"/>
    <property type="match status" value="1"/>
</dbReference>
<dbReference type="InterPro" id="IPR004657">
    <property type="entry name" value="MenA"/>
</dbReference>
<dbReference type="PANTHER" id="PTHR13929">
    <property type="entry name" value="1,4-DIHYDROXY-2-NAPHTHOATE OCTAPRENYLTRANSFERASE"/>
    <property type="match status" value="1"/>
</dbReference>
<organism evidence="10 11">
    <name type="scientific">Pseudonocardia cypriaca</name>
    <dbReference type="NCBI Taxonomy" id="882449"/>
    <lineage>
        <taxon>Bacteria</taxon>
        <taxon>Bacillati</taxon>
        <taxon>Actinomycetota</taxon>
        <taxon>Actinomycetes</taxon>
        <taxon>Pseudonocardiales</taxon>
        <taxon>Pseudonocardiaceae</taxon>
        <taxon>Pseudonocardia</taxon>
    </lineage>
</organism>
<gene>
    <name evidence="8" type="primary">menA</name>
    <name evidence="10" type="ORF">FB388_6857</name>
</gene>
<comment type="function">
    <text evidence="8">Conversion of 1,4-dihydroxy-2-naphthoate (DHNA) to demethylmenaquinone (DMK).</text>
</comment>
<proteinExistence type="inferred from homology"/>
<evidence type="ECO:0000256" key="6">
    <source>
        <dbReference type="ARBA" id="ARBA00022989"/>
    </source>
</evidence>
<evidence type="ECO:0000256" key="5">
    <source>
        <dbReference type="ARBA" id="ARBA00022692"/>
    </source>
</evidence>
<evidence type="ECO:0000256" key="7">
    <source>
        <dbReference type="ARBA" id="ARBA00023136"/>
    </source>
</evidence>
<evidence type="ECO:0000256" key="3">
    <source>
        <dbReference type="ARBA" id="ARBA00022475"/>
    </source>
</evidence>
<dbReference type="PANTHER" id="PTHR13929:SF0">
    <property type="entry name" value="UBIA PRENYLTRANSFERASE DOMAIN-CONTAINING PROTEIN 1"/>
    <property type="match status" value="1"/>
</dbReference>
<comment type="similarity">
    <text evidence="8">Belongs to the MenA family. Type 1 subfamily.</text>
</comment>
<comment type="pathway">
    <text evidence="8">Quinol/quinone metabolism; menaquinone biosynthesis; menaquinol from 1,4-dihydroxy-2-naphthoate: step 1/2.</text>
</comment>
<accession>A0A543FNX1</accession>
<dbReference type="EC" id="2.5.1.74" evidence="8 9"/>
<dbReference type="GO" id="GO:0046428">
    <property type="term" value="F:1,4-dihydroxy-2-naphthoate polyprenyltransferase activity"/>
    <property type="evidence" value="ECO:0007669"/>
    <property type="project" value="UniProtKB-UniRule"/>
</dbReference>